<dbReference type="RefSeq" id="WP_250920850.1">
    <property type="nucleotide sequence ID" value="NZ_JAMQAW010000025.1"/>
</dbReference>
<reference evidence="4" key="1">
    <citation type="submission" date="2022-06" db="EMBL/GenBank/DDBJ databases">
        <title>Genome public.</title>
        <authorList>
            <person name="Sun Q."/>
        </authorList>
    </citation>
    <scope>NUCLEOTIDE SEQUENCE</scope>
    <source>
        <strain evidence="4">CWNU-1</strain>
    </source>
</reference>
<dbReference type="PANTHER" id="PTHR30137:SF8">
    <property type="entry name" value="BLR5498 PROTEIN"/>
    <property type="match status" value="1"/>
</dbReference>
<dbReference type="InterPro" id="IPR050766">
    <property type="entry name" value="Bact_Lucif_Oxidored"/>
</dbReference>
<accession>A0ABT0UPH3</accession>
<dbReference type="PANTHER" id="PTHR30137">
    <property type="entry name" value="LUCIFERASE-LIKE MONOOXYGENASE"/>
    <property type="match status" value="1"/>
</dbReference>
<dbReference type="Pfam" id="PF00296">
    <property type="entry name" value="Bac_luciferase"/>
    <property type="match status" value="1"/>
</dbReference>
<dbReference type="Gene3D" id="3.20.20.30">
    <property type="entry name" value="Luciferase-like domain"/>
    <property type="match status" value="1"/>
</dbReference>
<keyword evidence="5" id="KW-1185">Reference proteome</keyword>
<dbReference type="EMBL" id="JAMQAW010000025">
    <property type="protein sequence ID" value="MCM2390508.1"/>
    <property type="molecule type" value="Genomic_DNA"/>
</dbReference>
<evidence type="ECO:0000259" key="3">
    <source>
        <dbReference type="Pfam" id="PF00296"/>
    </source>
</evidence>
<evidence type="ECO:0000313" key="4">
    <source>
        <dbReference type="EMBL" id="MCM2390508.1"/>
    </source>
</evidence>
<name>A0ABT0UPH3_9ACTN</name>
<protein>
    <submittedName>
        <fullName evidence="4">LLM class flavin-dependent oxidoreductase</fullName>
    </submittedName>
</protein>
<keyword evidence="2" id="KW-0503">Monooxygenase</keyword>
<evidence type="ECO:0000256" key="2">
    <source>
        <dbReference type="ARBA" id="ARBA00023033"/>
    </source>
</evidence>
<keyword evidence="1" id="KW-0560">Oxidoreductase</keyword>
<gene>
    <name evidence="4" type="ORF">NBG84_19780</name>
</gene>
<dbReference type="SUPFAM" id="SSF51679">
    <property type="entry name" value="Bacterial luciferase-like"/>
    <property type="match status" value="1"/>
</dbReference>
<dbReference type="CDD" id="cd00347">
    <property type="entry name" value="Flavin_utilizing_monoxygenases"/>
    <property type="match status" value="1"/>
</dbReference>
<dbReference type="InterPro" id="IPR011251">
    <property type="entry name" value="Luciferase-like_dom"/>
</dbReference>
<organism evidence="4 5">
    <name type="scientific">Streptomyces albipurpureus</name>
    <dbReference type="NCBI Taxonomy" id="2897419"/>
    <lineage>
        <taxon>Bacteria</taxon>
        <taxon>Bacillati</taxon>
        <taxon>Actinomycetota</taxon>
        <taxon>Actinomycetes</taxon>
        <taxon>Kitasatosporales</taxon>
        <taxon>Streptomycetaceae</taxon>
        <taxon>Streptomyces</taxon>
    </lineage>
</organism>
<feature type="domain" description="Luciferase-like" evidence="3">
    <location>
        <begin position="9"/>
        <end position="304"/>
    </location>
</feature>
<comment type="caution">
    <text evidence="4">The sequence shown here is derived from an EMBL/GenBank/DDBJ whole genome shotgun (WGS) entry which is preliminary data.</text>
</comment>
<evidence type="ECO:0000313" key="5">
    <source>
        <dbReference type="Proteomes" id="UP001431429"/>
    </source>
</evidence>
<sequence>MAFELGIYHFGELTPDPITQQPPAPGVRLRELVEQAKAADEAGLDVFAVGEHHRTDFAVSTPAVLLAAMAENTRSIALSSAVTVLSSDDPVRVFQQFATLDLLSGGRAEIIAGRGSYIESFPVFGYDLNDYAELFAQKLDLLLKLREENPISWQGSLRPALVNGDITPRPDRELPVWVAVGGTPASVVRAGRLGLPLSLAIIGGSYRQFAPFVELYRQAAAEAGHDPASLKVSINSPGFVAPTRQEAIEVSHPYFQAGWMANHHQRGQGVPMPRIAYEAQATAAGAFFLGSPQEVIDKIMAQYELFRHDRMMIQLGFGNVPQREALKAIELLGAEVAPVVRKEIDSLRLSGAEVSA</sequence>
<dbReference type="Proteomes" id="UP001431429">
    <property type="component" value="Unassembled WGS sequence"/>
</dbReference>
<evidence type="ECO:0000256" key="1">
    <source>
        <dbReference type="ARBA" id="ARBA00023002"/>
    </source>
</evidence>
<proteinExistence type="predicted"/>
<dbReference type="InterPro" id="IPR036661">
    <property type="entry name" value="Luciferase-like_sf"/>
</dbReference>